<evidence type="ECO:0000313" key="1">
    <source>
        <dbReference type="EMBL" id="MBN8234275.1"/>
    </source>
</evidence>
<evidence type="ECO:0000313" key="2">
    <source>
        <dbReference type="Proteomes" id="UP000663970"/>
    </source>
</evidence>
<organism evidence="1 2">
    <name type="scientific">Halobacillus kuroshimensis</name>
    <dbReference type="NCBI Taxonomy" id="302481"/>
    <lineage>
        <taxon>Bacteria</taxon>
        <taxon>Bacillati</taxon>
        <taxon>Bacillota</taxon>
        <taxon>Bacilli</taxon>
        <taxon>Bacillales</taxon>
        <taxon>Bacillaceae</taxon>
        <taxon>Halobacillus</taxon>
    </lineage>
</organism>
<name>A0ABS3DSE8_9BACI</name>
<comment type="caution">
    <text evidence="1">The sequence shown here is derived from an EMBL/GenBank/DDBJ whole genome shotgun (WGS) entry which is preliminary data.</text>
</comment>
<gene>
    <name evidence="1" type="ORF">JF544_03405</name>
</gene>
<accession>A0ABS3DSE8</accession>
<sequence length="47" mass="5552">MKEKRRKRLVKVNRTMKQTPTPIVIETTKNKVERPVKRGGCCLKRKS</sequence>
<protein>
    <submittedName>
        <fullName evidence="1">Uncharacterized protein</fullName>
    </submittedName>
</protein>
<proteinExistence type="predicted"/>
<reference evidence="1 2" key="1">
    <citation type="submission" date="2020-12" db="EMBL/GenBank/DDBJ databases">
        <title>Oil enriched cultivation method for isolating marine PHA-producing bacteria.</title>
        <authorList>
            <person name="Zheng W."/>
            <person name="Yu S."/>
            <person name="Huang Y."/>
        </authorList>
    </citation>
    <scope>NUCLEOTIDE SEQUENCE [LARGE SCALE GENOMIC DNA]</scope>
    <source>
        <strain evidence="1 2">SY-2-6</strain>
    </source>
</reference>
<dbReference type="EMBL" id="JAEKJY010000001">
    <property type="protein sequence ID" value="MBN8234275.1"/>
    <property type="molecule type" value="Genomic_DNA"/>
</dbReference>
<dbReference type="RefSeq" id="WP_156896443.1">
    <property type="nucleotide sequence ID" value="NZ_JAEKJY010000001.1"/>
</dbReference>
<keyword evidence="2" id="KW-1185">Reference proteome</keyword>
<dbReference type="Proteomes" id="UP000663970">
    <property type="component" value="Unassembled WGS sequence"/>
</dbReference>